<comment type="caution">
    <text evidence="1">The sequence shown here is derived from an EMBL/GenBank/DDBJ whole genome shotgun (WGS) entry which is preliminary data.</text>
</comment>
<evidence type="ECO:0000313" key="2">
    <source>
        <dbReference type="Proteomes" id="UP000824120"/>
    </source>
</evidence>
<evidence type="ECO:0000313" key="1">
    <source>
        <dbReference type="EMBL" id="KAG5622055.1"/>
    </source>
</evidence>
<dbReference type="AlphaFoldDB" id="A0A9J6ADN2"/>
<dbReference type="EMBL" id="JACXVP010000002">
    <property type="protein sequence ID" value="KAG5622055.1"/>
    <property type="molecule type" value="Genomic_DNA"/>
</dbReference>
<protein>
    <submittedName>
        <fullName evidence="1">Uncharacterized protein</fullName>
    </submittedName>
</protein>
<name>A0A9J6ADN2_SOLCO</name>
<dbReference type="Proteomes" id="UP000824120">
    <property type="component" value="Chromosome 2"/>
</dbReference>
<reference evidence="1 2" key="1">
    <citation type="submission" date="2020-09" db="EMBL/GenBank/DDBJ databases">
        <title>De no assembly of potato wild relative species, Solanum commersonii.</title>
        <authorList>
            <person name="Cho K."/>
        </authorList>
    </citation>
    <scope>NUCLEOTIDE SEQUENCE [LARGE SCALE GENOMIC DNA]</scope>
    <source>
        <strain evidence="1">LZ3.2</strain>
        <tissue evidence="1">Leaf</tissue>
    </source>
</reference>
<keyword evidence="2" id="KW-1185">Reference proteome</keyword>
<gene>
    <name evidence="1" type="ORF">H5410_007273</name>
</gene>
<accession>A0A9J6ADN2</accession>
<proteinExistence type="predicted"/>
<sequence length="137" mass="15885">MSFENYTTPYNKRRAMSFPTSPEVVERLYYIKRESYQKIEEEIAEFLKRLIEWKGKRWVEMMLLMDEPPLTQTFEIYEKVVAKSPNGFAVGADGVSEITPRAGEGTSLNGLSEEKRACQRSLELQFFFVVVMLTPIA</sequence>
<organism evidence="1 2">
    <name type="scientific">Solanum commersonii</name>
    <name type="common">Commerson's wild potato</name>
    <name type="synonym">Commerson's nightshade</name>
    <dbReference type="NCBI Taxonomy" id="4109"/>
    <lineage>
        <taxon>Eukaryota</taxon>
        <taxon>Viridiplantae</taxon>
        <taxon>Streptophyta</taxon>
        <taxon>Embryophyta</taxon>
        <taxon>Tracheophyta</taxon>
        <taxon>Spermatophyta</taxon>
        <taxon>Magnoliopsida</taxon>
        <taxon>eudicotyledons</taxon>
        <taxon>Gunneridae</taxon>
        <taxon>Pentapetalae</taxon>
        <taxon>asterids</taxon>
        <taxon>lamiids</taxon>
        <taxon>Solanales</taxon>
        <taxon>Solanaceae</taxon>
        <taxon>Solanoideae</taxon>
        <taxon>Solaneae</taxon>
        <taxon>Solanum</taxon>
    </lineage>
</organism>